<proteinExistence type="predicted"/>
<gene>
    <name evidence="1" type="ORF">SAMN05443287_1065</name>
</gene>
<organism evidence="1 2">
    <name type="scientific">Micromonospora phaseoli</name>
    <dbReference type="NCBI Taxonomy" id="1144548"/>
    <lineage>
        <taxon>Bacteria</taxon>
        <taxon>Bacillati</taxon>
        <taxon>Actinomycetota</taxon>
        <taxon>Actinomycetes</taxon>
        <taxon>Micromonosporales</taxon>
        <taxon>Micromonosporaceae</taxon>
        <taxon>Micromonospora</taxon>
    </lineage>
</organism>
<sequence>MTIYRVTLDGSTLDLRRLAQWLREKDEIRTTAKIAVVPVQPAPGTMGATEVIELVVNIGFSSANLALAIAAWRRSRAQAPVVRIEVGERSVVIDVTDPAEVTRAIESATADE</sequence>
<evidence type="ECO:0000313" key="2">
    <source>
        <dbReference type="Proteomes" id="UP000198707"/>
    </source>
</evidence>
<accession>A0A1H7A9L8</accession>
<dbReference type="Proteomes" id="UP000198707">
    <property type="component" value="Unassembled WGS sequence"/>
</dbReference>
<evidence type="ECO:0000313" key="1">
    <source>
        <dbReference type="EMBL" id="SEJ62319.1"/>
    </source>
</evidence>
<protein>
    <submittedName>
        <fullName evidence="1">Uncharacterized protein</fullName>
    </submittedName>
</protein>
<dbReference type="InterPro" id="IPR045428">
    <property type="entry name" value="EACC1"/>
</dbReference>
<dbReference type="AlphaFoldDB" id="A0A1H7A9L8"/>
<keyword evidence="2" id="KW-1185">Reference proteome</keyword>
<dbReference type="STRING" id="1144548.SAMN05443287_1065"/>
<name>A0A1H7A9L8_9ACTN</name>
<dbReference type="EMBL" id="FNYV01000006">
    <property type="protein sequence ID" value="SEJ62319.1"/>
    <property type="molecule type" value="Genomic_DNA"/>
</dbReference>
<dbReference type="Pfam" id="PF19953">
    <property type="entry name" value="EACC1"/>
    <property type="match status" value="1"/>
</dbReference>
<reference evidence="2" key="1">
    <citation type="submission" date="2016-10" db="EMBL/GenBank/DDBJ databases">
        <authorList>
            <person name="Varghese N."/>
            <person name="Submissions S."/>
        </authorList>
    </citation>
    <scope>NUCLEOTIDE SEQUENCE [LARGE SCALE GENOMIC DNA]</scope>
    <source>
        <strain evidence="2">CGMCC 4.7038</strain>
    </source>
</reference>